<keyword evidence="11" id="KW-0503">Monooxygenase</keyword>
<accession>A0AAD4M1U1</accession>
<keyword evidence="5 13" id="KW-0349">Heme</keyword>
<comment type="cofactor">
    <cofactor evidence="1 13">
        <name>heme</name>
        <dbReference type="ChEBI" id="CHEBI:30413"/>
    </cofactor>
</comment>
<dbReference type="SUPFAM" id="SSF48264">
    <property type="entry name" value="Cytochrome P450"/>
    <property type="match status" value="1"/>
</dbReference>
<keyword evidence="7 13" id="KW-0479">Metal-binding</keyword>
<keyword evidence="6 14" id="KW-0812">Transmembrane</keyword>
<comment type="pathway">
    <text evidence="3">Secondary metabolite biosynthesis.</text>
</comment>
<dbReference type="InterPro" id="IPR050364">
    <property type="entry name" value="Cytochrome_P450_fung"/>
</dbReference>
<dbReference type="InterPro" id="IPR002401">
    <property type="entry name" value="Cyt_P450_E_grp-I"/>
</dbReference>
<evidence type="ECO:0000256" key="2">
    <source>
        <dbReference type="ARBA" id="ARBA00004370"/>
    </source>
</evidence>
<dbReference type="PRINTS" id="PR00385">
    <property type="entry name" value="P450"/>
</dbReference>
<evidence type="ECO:0000256" key="12">
    <source>
        <dbReference type="ARBA" id="ARBA00023136"/>
    </source>
</evidence>
<keyword evidence="12 14" id="KW-0472">Membrane</keyword>
<organism evidence="15 16">
    <name type="scientific">Multifurca ochricompacta</name>
    <dbReference type="NCBI Taxonomy" id="376703"/>
    <lineage>
        <taxon>Eukaryota</taxon>
        <taxon>Fungi</taxon>
        <taxon>Dikarya</taxon>
        <taxon>Basidiomycota</taxon>
        <taxon>Agaricomycotina</taxon>
        <taxon>Agaricomycetes</taxon>
        <taxon>Russulales</taxon>
        <taxon>Russulaceae</taxon>
        <taxon>Multifurca</taxon>
    </lineage>
</organism>
<sequence length="548" mass="62443">MSRSYNTSTYGSVQPTINSLRQTTDGGILEDKTLITGAILALIIYIIVSYVRSPWRKLPPSPRRLPILGNTFQLLDKNWLLSKDCKESFKDVMHLDAAGTPTLIFNSFKSAFDVLEHRANSYSDRPQMIMAQKFLNKGVLMSLMNYDSRCRRMRRATQAALTKTAVLDYHSIQMKEATILTSAFLTNAPYHDWQKHFQRAGASVIMSILYDYPTITSEHDDAIEGIETYNTMMMRAAAPGSFLVELFPWMMYIPKRFAKWKREGEEKGEEHQKMFHGLLNRVKVDLISQANGGTTPSFSASLLQENDRNNLTELEMTFLAGMMYSAGAETTVTTLIWWTLAMIAFPEVQRRAQDELDAVVGRSRLPTFADAPHLPYVRAIVKEILRWRPVLPLGLPHVASEDGWYEGMFIPKGTMCMANMWHCNHDREVFGDDAHEFRPERFLNEKEELTLGPMEVNQEGHATYGFGRRACPGKHLANDALFIETARILWAMNLRRARDENGSELPLDTDSFVDCGVVVRPKPFDCKFTPRFPEVPSILAEERERCGV</sequence>
<evidence type="ECO:0000256" key="14">
    <source>
        <dbReference type="SAM" id="Phobius"/>
    </source>
</evidence>
<dbReference type="Proteomes" id="UP001203297">
    <property type="component" value="Unassembled WGS sequence"/>
</dbReference>
<dbReference type="GO" id="GO:0016705">
    <property type="term" value="F:oxidoreductase activity, acting on paired donors, with incorporation or reduction of molecular oxygen"/>
    <property type="evidence" value="ECO:0007669"/>
    <property type="project" value="InterPro"/>
</dbReference>
<name>A0AAD4M1U1_9AGAM</name>
<dbReference type="CDD" id="cd11065">
    <property type="entry name" value="CYP64-like"/>
    <property type="match status" value="1"/>
</dbReference>
<keyword evidence="10 13" id="KW-0408">Iron</keyword>
<dbReference type="InterPro" id="IPR036396">
    <property type="entry name" value="Cyt_P450_sf"/>
</dbReference>
<comment type="similarity">
    <text evidence="4">Belongs to the cytochrome P450 family.</text>
</comment>
<keyword evidence="16" id="KW-1185">Reference proteome</keyword>
<evidence type="ECO:0000256" key="3">
    <source>
        <dbReference type="ARBA" id="ARBA00005179"/>
    </source>
</evidence>
<evidence type="ECO:0000256" key="10">
    <source>
        <dbReference type="ARBA" id="ARBA00023004"/>
    </source>
</evidence>
<evidence type="ECO:0000256" key="7">
    <source>
        <dbReference type="ARBA" id="ARBA00022723"/>
    </source>
</evidence>
<evidence type="ECO:0000313" key="16">
    <source>
        <dbReference type="Proteomes" id="UP001203297"/>
    </source>
</evidence>
<evidence type="ECO:0000313" key="15">
    <source>
        <dbReference type="EMBL" id="KAI0298166.1"/>
    </source>
</evidence>
<dbReference type="GO" id="GO:0005506">
    <property type="term" value="F:iron ion binding"/>
    <property type="evidence" value="ECO:0007669"/>
    <property type="project" value="InterPro"/>
</dbReference>
<dbReference type="PANTHER" id="PTHR46300">
    <property type="entry name" value="P450, PUTATIVE (EUROFUNG)-RELATED-RELATED"/>
    <property type="match status" value="1"/>
</dbReference>
<dbReference type="AlphaFoldDB" id="A0AAD4M1U1"/>
<evidence type="ECO:0000256" key="9">
    <source>
        <dbReference type="ARBA" id="ARBA00023002"/>
    </source>
</evidence>
<comment type="subcellular location">
    <subcellularLocation>
        <location evidence="2">Membrane</location>
    </subcellularLocation>
</comment>
<dbReference type="GO" id="GO:0020037">
    <property type="term" value="F:heme binding"/>
    <property type="evidence" value="ECO:0007669"/>
    <property type="project" value="InterPro"/>
</dbReference>
<evidence type="ECO:0000256" key="13">
    <source>
        <dbReference type="PIRSR" id="PIRSR602401-1"/>
    </source>
</evidence>
<feature type="transmembrane region" description="Helical" evidence="14">
    <location>
        <begin position="33"/>
        <end position="51"/>
    </location>
</feature>
<feature type="binding site" description="axial binding residue" evidence="13">
    <location>
        <position position="471"/>
    </location>
    <ligand>
        <name>heme</name>
        <dbReference type="ChEBI" id="CHEBI:30413"/>
    </ligand>
    <ligandPart>
        <name>Fe</name>
        <dbReference type="ChEBI" id="CHEBI:18248"/>
    </ligandPart>
</feature>
<dbReference type="PANTHER" id="PTHR46300:SF2">
    <property type="entry name" value="CYTOCHROME P450 MONOOXYGENASE ALNH-RELATED"/>
    <property type="match status" value="1"/>
</dbReference>
<evidence type="ECO:0000256" key="1">
    <source>
        <dbReference type="ARBA" id="ARBA00001971"/>
    </source>
</evidence>
<dbReference type="EMBL" id="WTXG01000030">
    <property type="protein sequence ID" value="KAI0298166.1"/>
    <property type="molecule type" value="Genomic_DNA"/>
</dbReference>
<dbReference type="Gene3D" id="1.10.630.10">
    <property type="entry name" value="Cytochrome P450"/>
    <property type="match status" value="1"/>
</dbReference>
<dbReference type="InterPro" id="IPR001128">
    <property type="entry name" value="Cyt_P450"/>
</dbReference>
<proteinExistence type="inferred from homology"/>
<evidence type="ECO:0000256" key="5">
    <source>
        <dbReference type="ARBA" id="ARBA00022617"/>
    </source>
</evidence>
<reference evidence="15" key="1">
    <citation type="journal article" date="2022" name="New Phytol.">
        <title>Evolutionary transition to the ectomycorrhizal habit in the genomes of a hyperdiverse lineage of mushroom-forming fungi.</title>
        <authorList>
            <person name="Looney B."/>
            <person name="Miyauchi S."/>
            <person name="Morin E."/>
            <person name="Drula E."/>
            <person name="Courty P.E."/>
            <person name="Kohler A."/>
            <person name="Kuo A."/>
            <person name="LaButti K."/>
            <person name="Pangilinan J."/>
            <person name="Lipzen A."/>
            <person name="Riley R."/>
            <person name="Andreopoulos W."/>
            <person name="He G."/>
            <person name="Johnson J."/>
            <person name="Nolan M."/>
            <person name="Tritt A."/>
            <person name="Barry K.W."/>
            <person name="Grigoriev I.V."/>
            <person name="Nagy L.G."/>
            <person name="Hibbett D."/>
            <person name="Henrissat B."/>
            <person name="Matheny P.B."/>
            <person name="Labbe J."/>
            <person name="Martin F.M."/>
        </authorList>
    </citation>
    <scope>NUCLEOTIDE SEQUENCE</scope>
    <source>
        <strain evidence="15">BPL690</strain>
    </source>
</reference>
<protein>
    <submittedName>
        <fullName evidence="15">Cytochrome P450</fullName>
    </submittedName>
</protein>
<dbReference type="Pfam" id="PF00067">
    <property type="entry name" value="p450"/>
    <property type="match status" value="1"/>
</dbReference>
<keyword evidence="8 14" id="KW-1133">Transmembrane helix</keyword>
<evidence type="ECO:0000256" key="8">
    <source>
        <dbReference type="ARBA" id="ARBA00022989"/>
    </source>
</evidence>
<dbReference type="GO" id="GO:0004497">
    <property type="term" value="F:monooxygenase activity"/>
    <property type="evidence" value="ECO:0007669"/>
    <property type="project" value="UniProtKB-KW"/>
</dbReference>
<dbReference type="PRINTS" id="PR00463">
    <property type="entry name" value="EP450I"/>
</dbReference>
<gene>
    <name evidence="15" type="ORF">B0F90DRAFT_1918507</name>
</gene>
<evidence type="ECO:0000256" key="11">
    <source>
        <dbReference type="ARBA" id="ARBA00023033"/>
    </source>
</evidence>
<evidence type="ECO:0000256" key="4">
    <source>
        <dbReference type="ARBA" id="ARBA00010617"/>
    </source>
</evidence>
<comment type="caution">
    <text evidence="15">The sequence shown here is derived from an EMBL/GenBank/DDBJ whole genome shotgun (WGS) entry which is preliminary data.</text>
</comment>
<dbReference type="GO" id="GO:0016020">
    <property type="term" value="C:membrane"/>
    <property type="evidence" value="ECO:0007669"/>
    <property type="project" value="UniProtKB-SubCell"/>
</dbReference>
<keyword evidence="9" id="KW-0560">Oxidoreductase</keyword>
<evidence type="ECO:0000256" key="6">
    <source>
        <dbReference type="ARBA" id="ARBA00022692"/>
    </source>
</evidence>